<feature type="compositionally biased region" description="Polar residues" evidence="1">
    <location>
        <begin position="819"/>
        <end position="837"/>
    </location>
</feature>
<dbReference type="PANTHER" id="PTHR35746">
    <property type="entry name" value="PENTATRICOPEPTIDE REPEAT (PPR) SUPERFAMILY PROTEIN"/>
    <property type="match status" value="1"/>
</dbReference>
<feature type="compositionally biased region" description="Low complexity" evidence="1">
    <location>
        <begin position="513"/>
        <end position="529"/>
    </location>
</feature>
<reference evidence="2 3" key="1">
    <citation type="submission" date="2020-06" db="EMBL/GenBank/DDBJ databases">
        <title>Transcriptomic and genomic resources for Thalictrum thalictroides and T. hernandezii: Facilitating candidate gene discovery in an emerging model plant lineage.</title>
        <authorList>
            <person name="Arias T."/>
            <person name="Riano-Pachon D.M."/>
            <person name="Di Stilio V.S."/>
        </authorList>
    </citation>
    <scope>NUCLEOTIDE SEQUENCE [LARGE SCALE GENOMIC DNA]</scope>
    <source>
        <strain evidence="3">cv. WT478/WT964</strain>
        <tissue evidence="2">Leaves</tissue>
    </source>
</reference>
<feature type="region of interest" description="Disordered" evidence="1">
    <location>
        <begin position="318"/>
        <end position="367"/>
    </location>
</feature>
<dbReference type="OrthoDB" id="1939753at2759"/>
<feature type="region of interest" description="Disordered" evidence="1">
    <location>
        <begin position="509"/>
        <end position="530"/>
    </location>
</feature>
<gene>
    <name evidence="2" type="ORF">FRX31_027295</name>
</gene>
<feature type="compositionally biased region" description="Polar residues" evidence="1">
    <location>
        <begin position="321"/>
        <end position="338"/>
    </location>
</feature>
<sequence>MQSAHICSKCGWGFPNPHPSAKQRRAHKKVCGKVEGFKIHESQVDDDQELSNKGEDIVNEEMDSGLIDRQISNKSEEEEFSDAVNEFAEPDLKGSTIASIMNATTLPMDGVVNSKKMETVTLEQKMSLTELHSGIRSRSTNCGASEKAYSSEDSFKDEDDHACLSDIENHNGSYGKEGSNNLLTFSNEELPEATVKDQNKNVPVKLEVCPTPDFSEATSEIEFQNPTSMDVHPGLSGKSVENTNVSPLATLDLEIISEQKEMCNESNMDEDSTTHDADISEAKDVYQGLDISTLPDLKFCDVDCSSTETNQMVCFEEQEPHYSQQDKPSKSLPPSLTESGDVIISPEPAIVHEANNAGSGKADSLHEDAKKYTPDISGKHIGEVAEDHSMQMKIGFGAPSSSFVELEKNLQKSEADSLHEDAKKDSPDISGKRIEGVAEDHSMQMKIGFGAPSSFVELDENIQKGEADSLHDDAKKDSSDISGKHIGGVAEDHSMQMKIGFGAPSSFVELEENLQQSESSPSNSDVQPSAVVINTTKLENMPEYLSESQNGHGKNLLEINGHGKNLLEISKEFEAERAETSGKETDQIEFVGADGSYDAINTRIIELAPSAVMSVPSALNSSSVEDGTEVLGLEDASDVSSSSLKEDDFLLDKQLEALATVPREGSVDSISQTDSVEGCWGSVSDGKIPSLRDAMRPSPIPAAEVLPGTDSQVPREEDQVPESKKTRSYEDQYSSHSDVCETPSILTLAESTGVNDQNLQQSHASSLQAAVNEKVTNWSSAKVRAPLKSFLVEPNFECSQDATAHGNPKSPASEDDATSKTSPPTASLEASTNNGLTKNIDKEWSSPARLPDSRQKRKTKWVPFLCCLSVN</sequence>
<feature type="region of interest" description="Disordered" evidence="1">
    <location>
        <begin position="462"/>
        <end position="493"/>
    </location>
</feature>
<protein>
    <submittedName>
        <fullName evidence="2">Pentatricopeptide repeat (PPR) superfamily protein</fullName>
    </submittedName>
</protein>
<comment type="caution">
    <text evidence="2">The sequence shown here is derived from an EMBL/GenBank/DDBJ whole genome shotgun (WGS) entry which is preliminary data.</text>
</comment>
<evidence type="ECO:0000313" key="3">
    <source>
        <dbReference type="Proteomes" id="UP000554482"/>
    </source>
</evidence>
<feature type="region of interest" description="Disordered" evidence="1">
    <location>
        <begin position="410"/>
        <end position="433"/>
    </location>
</feature>
<dbReference type="PANTHER" id="PTHR35746:SF1">
    <property type="entry name" value="PENTATRICOPEPTIDE REPEAT (PPR) SUPERFAMILY PROTEIN"/>
    <property type="match status" value="1"/>
</dbReference>
<dbReference type="AlphaFoldDB" id="A0A7J6VES1"/>
<name>A0A7J6VES1_THATH</name>
<organism evidence="2 3">
    <name type="scientific">Thalictrum thalictroides</name>
    <name type="common">Rue-anemone</name>
    <name type="synonym">Anemone thalictroides</name>
    <dbReference type="NCBI Taxonomy" id="46969"/>
    <lineage>
        <taxon>Eukaryota</taxon>
        <taxon>Viridiplantae</taxon>
        <taxon>Streptophyta</taxon>
        <taxon>Embryophyta</taxon>
        <taxon>Tracheophyta</taxon>
        <taxon>Spermatophyta</taxon>
        <taxon>Magnoliopsida</taxon>
        <taxon>Ranunculales</taxon>
        <taxon>Ranunculaceae</taxon>
        <taxon>Thalictroideae</taxon>
        <taxon>Thalictrum</taxon>
    </lineage>
</organism>
<evidence type="ECO:0000256" key="1">
    <source>
        <dbReference type="SAM" id="MobiDB-lite"/>
    </source>
</evidence>
<evidence type="ECO:0000313" key="2">
    <source>
        <dbReference type="EMBL" id="KAF5183118.1"/>
    </source>
</evidence>
<feature type="compositionally biased region" description="Basic and acidic residues" evidence="1">
    <location>
        <begin position="713"/>
        <end position="730"/>
    </location>
</feature>
<feature type="region of interest" description="Disordered" evidence="1">
    <location>
        <begin position="688"/>
        <end position="738"/>
    </location>
</feature>
<proteinExistence type="predicted"/>
<feature type="region of interest" description="Disordered" evidence="1">
    <location>
        <begin position="800"/>
        <end position="857"/>
    </location>
</feature>
<dbReference type="EMBL" id="JABWDY010033915">
    <property type="protein sequence ID" value="KAF5183118.1"/>
    <property type="molecule type" value="Genomic_DNA"/>
</dbReference>
<dbReference type="Proteomes" id="UP000554482">
    <property type="component" value="Unassembled WGS sequence"/>
</dbReference>
<feature type="compositionally biased region" description="Basic and acidic residues" evidence="1">
    <location>
        <begin position="462"/>
        <end position="483"/>
    </location>
</feature>
<keyword evidence="3" id="KW-1185">Reference proteome</keyword>
<accession>A0A7J6VES1</accession>